<keyword evidence="5 7" id="KW-1133">Transmembrane helix</keyword>
<feature type="transmembrane region" description="Helical" evidence="7">
    <location>
        <begin position="265"/>
        <end position="287"/>
    </location>
</feature>
<dbReference type="PANTHER" id="PTHR10332:SF9">
    <property type="entry name" value="EQUILIBRATIVE NUCLEOSIDE TRANSPORTER 1"/>
    <property type="match status" value="1"/>
</dbReference>
<sequence length="434" mass="48863">FLLSFRFKAVWLIMLMLGLGSLLPWNFFMTAIMYFNQRLADAAPANATVTESRNALQAIFNNAMTLCAMITLLIFTCLNYIIHQRISQKIRILGSLVSILVVFCVTAIFVKLPIEPMPFFVITMIKIIIINAGMSLDSERSGKSRGLITQTNCIPNPSAEHLLISRETAAPTSSGSDLMDCAFGYFITACAVISLAILSYIILTKLEYYQNYQYRNIIKEKSQNGQSLQQKIIIKLIYHGGNSKRMSMSEEVRQNPSLLSIFSKIWVMALSVCFSFTITISAFPAVIVDVKSTISEGGLWEYIRIYINIITSPKLSFSSKKKKKEKKRKECSNKTTKILPALLFARLIFVPLFMLCNVQPRHIIPVYFSHDAWFTIFIVLFAFSNGYLASLCMCFCLKLVNTHEAETAGAIMAFFITLGLTFGASFSFLFRGVI</sequence>
<keyword evidence="9" id="KW-1185">Reference proteome</keyword>
<protein>
    <submittedName>
        <fullName evidence="8">Equilibrative nucleoside transporter 1-like</fullName>
    </submittedName>
</protein>
<organism evidence="8 9">
    <name type="scientific">Silurus asotus</name>
    <name type="common">Amur catfish</name>
    <name type="synonym">Parasilurus asotus</name>
    <dbReference type="NCBI Taxonomy" id="30991"/>
    <lineage>
        <taxon>Eukaryota</taxon>
        <taxon>Metazoa</taxon>
        <taxon>Chordata</taxon>
        <taxon>Craniata</taxon>
        <taxon>Vertebrata</taxon>
        <taxon>Euteleostomi</taxon>
        <taxon>Actinopterygii</taxon>
        <taxon>Neopterygii</taxon>
        <taxon>Teleostei</taxon>
        <taxon>Ostariophysi</taxon>
        <taxon>Siluriformes</taxon>
        <taxon>Siluridae</taxon>
        <taxon>Silurus</taxon>
    </lineage>
</organism>
<dbReference type="EMBL" id="MU582332">
    <property type="protein sequence ID" value="KAI5608527.1"/>
    <property type="molecule type" value="Genomic_DNA"/>
</dbReference>
<evidence type="ECO:0000256" key="3">
    <source>
        <dbReference type="ARBA" id="ARBA00022448"/>
    </source>
</evidence>
<evidence type="ECO:0000256" key="1">
    <source>
        <dbReference type="ARBA" id="ARBA00004141"/>
    </source>
</evidence>
<feature type="transmembrane region" description="Helical" evidence="7">
    <location>
        <begin position="409"/>
        <end position="430"/>
    </location>
</feature>
<proteinExistence type="inferred from homology"/>
<evidence type="ECO:0000256" key="2">
    <source>
        <dbReference type="ARBA" id="ARBA00007965"/>
    </source>
</evidence>
<comment type="similarity">
    <text evidence="2">Belongs to the SLC29A/ENT transporter (TC 2.A.57) family.</text>
</comment>
<dbReference type="InterPro" id="IPR002259">
    <property type="entry name" value="Eqnu_transpt"/>
</dbReference>
<evidence type="ECO:0000313" key="9">
    <source>
        <dbReference type="Proteomes" id="UP001205998"/>
    </source>
</evidence>
<dbReference type="Proteomes" id="UP001205998">
    <property type="component" value="Unassembled WGS sequence"/>
</dbReference>
<evidence type="ECO:0000256" key="6">
    <source>
        <dbReference type="ARBA" id="ARBA00023136"/>
    </source>
</evidence>
<dbReference type="GO" id="GO:0005886">
    <property type="term" value="C:plasma membrane"/>
    <property type="evidence" value="ECO:0007669"/>
    <property type="project" value="TreeGrafter"/>
</dbReference>
<evidence type="ECO:0000256" key="4">
    <source>
        <dbReference type="ARBA" id="ARBA00022692"/>
    </source>
</evidence>
<accession>A0AAD5A3G1</accession>
<gene>
    <name evidence="8" type="ORF">C0J50_6666</name>
</gene>
<evidence type="ECO:0000256" key="7">
    <source>
        <dbReference type="SAM" id="Phobius"/>
    </source>
</evidence>
<feature type="transmembrane region" description="Helical" evidence="7">
    <location>
        <begin position="299"/>
        <end position="317"/>
    </location>
</feature>
<comment type="subcellular location">
    <subcellularLocation>
        <location evidence="1">Membrane</location>
        <topology evidence="1">Multi-pass membrane protein</topology>
    </subcellularLocation>
</comment>
<keyword evidence="4 7" id="KW-0812">Transmembrane</keyword>
<name>A0AAD5A3G1_SILAS</name>
<feature type="transmembrane region" description="Helical" evidence="7">
    <location>
        <begin position="93"/>
        <end position="114"/>
    </location>
</feature>
<dbReference type="Pfam" id="PF01733">
    <property type="entry name" value="Nucleoside_tran"/>
    <property type="match status" value="1"/>
</dbReference>
<dbReference type="SUPFAM" id="SSF103473">
    <property type="entry name" value="MFS general substrate transporter"/>
    <property type="match status" value="1"/>
</dbReference>
<dbReference type="GO" id="GO:0005337">
    <property type="term" value="F:nucleoside transmembrane transporter activity"/>
    <property type="evidence" value="ECO:0007669"/>
    <property type="project" value="InterPro"/>
</dbReference>
<reference evidence="8" key="1">
    <citation type="submission" date="2018-07" db="EMBL/GenBank/DDBJ databases">
        <title>Comparative genomics of catfishes provides insights into carnivory and benthic adaptation.</title>
        <authorList>
            <person name="Zhang Y."/>
            <person name="Wang D."/>
            <person name="Peng Z."/>
            <person name="Zheng S."/>
            <person name="Shao F."/>
            <person name="Tao W."/>
        </authorList>
    </citation>
    <scope>NUCLEOTIDE SEQUENCE</scope>
    <source>
        <strain evidence="8">Chongqing</strain>
    </source>
</reference>
<dbReference type="PANTHER" id="PTHR10332">
    <property type="entry name" value="EQUILIBRATIVE NUCLEOSIDE TRANSPORTER"/>
    <property type="match status" value="1"/>
</dbReference>
<keyword evidence="6 7" id="KW-0472">Membrane</keyword>
<evidence type="ECO:0000313" key="8">
    <source>
        <dbReference type="EMBL" id="KAI5608527.1"/>
    </source>
</evidence>
<feature type="non-terminal residue" evidence="8">
    <location>
        <position position="1"/>
    </location>
</feature>
<feature type="transmembrane region" description="Helical" evidence="7">
    <location>
        <begin position="182"/>
        <end position="203"/>
    </location>
</feature>
<keyword evidence="3" id="KW-0813">Transport</keyword>
<feature type="transmembrane region" description="Helical" evidence="7">
    <location>
        <begin position="372"/>
        <end position="397"/>
    </location>
</feature>
<feature type="transmembrane region" description="Helical" evidence="7">
    <location>
        <begin position="55"/>
        <end position="81"/>
    </location>
</feature>
<comment type="caution">
    <text evidence="8">The sequence shown here is derived from an EMBL/GenBank/DDBJ whole genome shotgun (WGS) entry which is preliminary data.</text>
</comment>
<feature type="transmembrane region" description="Helical" evidence="7">
    <location>
        <begin position="338"/>
        <end position="360"/>
    </location>
</feature>
<dbReference type="GO" id="GO:0015862">
    <property type="term" value="P:uridine transmembrane transport"/>
    <property type="evidence" value="ECO:0007669"/>
    <property type="project" value="TreeGrafter"/>
</dbReference>
<feature type="non-terminal residue" evidence="8">
    <location>
        <position position="434"/>
    </location>
</feature>
<dbReference type="PIRSF" id="PIRSF016379">
    <property type="entry name" value="ENT"/>
    <property type="match status" value="1"/>
</dbReference>
<dbReference type="InterPro" id="IPR036259">
    <property type="entry name" value="MFS_trans_sf"/>
</dbReference>
<feature type="transmembrane region" description="Helical" evidence="7">
    <location>
        <begin position="12"/>
        <end position="35"/>
    </location>
</feature>
<dbReference type="AlphaFoldDB" id="A0AAD5A3G1"/>
<evidence type="ECO:0000256" key="5">
    <source>
        <dbReference type="ARBA" id="ARBA00022989"/>
    </source>
</evidence>